<gene>
    <name evidence="1" type="ORF">C272_10608</name>
</gene>
<proteinExistence type="predicted"/>
<dbReference type="InterPro" id="IPR017853">
    <property type="entry name" value="GH"/>
</dbReference>
<accession>K9AKT9</accession>
<name>K9AKT9_9MICO</name>
<comment type="caution">
    <text evidence="1">The sequence shown here is derived from an EMBL/GenBank/DDBJ whole genome shotgun (WGS) entry which is preliminary data.</text>
</comment>
<evidence type="ECO:0000313" key="1">
    <source>
        <dbReference type="EMBL" id="EKU46696.1"/>
    </source>
</evidence>
<organism evidence="1 2">
    <name type="scientific">Brevibacterium casei S18</name>
    <dbReference type="NCBI Taxonomy" id="1229781"/>
    <lineage>
        <taxon>Bacteria</taxon>
        <taxon>Bacillati</taxon>
        <taxon>Actinomycetota</taxon>
        <taxon>Actinomycetes</taxon>
        <taxon>Micrococcales</taxon>
        <taxon>Brevibacteriaceae</taxon>
        <taxon>Brevibacterium</taxon>
    </lineage>
</organism>
<sequence length="270" mass="29103">MIADDVVESWFSDDGVTFDESGFAMYRRALKVAVDAGLAVCLLTVDGVTGVPEEKRYLNLMGQYWSAAAERLGRWVLQWQVFNEANDLDFRTAAAISGSYDTYLSDLGQALGRARSEIHRHAPHVAVTTNAGGYPVDDSTEANWQVFFGAVADRLDLVTVDVYPVLSDEAIRSLPHRIDRLAKATGKPIAVGEFGLQTGPGLYTEAEQVVSLSKTIGALAQTNAAPVIAYRLRDDGAVNDDGFGLIEQNGTPKSSLKAVSTAIAEEFPEG</sequence>
<keyword evidence="2" id="KW-1185">Reference proteome</keyword>
<protein>
    <submittedName>
        <fullName evidence="1">Uncharacterized protein</fullName>
    </submittedName>
</protein>
<dbReference type="eggNOG" id="ENOG5031X9C">
    <property type="taxonomic scope" value="Bacteria"/>
</dbReference>
<dbReference type="EMBL" id="AMSP01000008">
    <property type="protein sequence ID" value="EKU46696.1"/>
    <property type="molecule type" value="Genomic_DNA"/>
</dbReference>
<dbReference type="Proteomes" id="UP000009879">
    <property type="component" value="Unassembled WGS sequence"/>
</dbReference>
<evidence type="ECO:0000313" key="2">
    <source>
        <dbReference type="Proteomes" id="UP000009879"/>
    </source>
</evidence>
<dbReference type="AlphaFoldDB" id="K9AKT9"/>
<reference evidence="1 2" key="1">
    <citation type="submission" date="2012-09" db="EMBL/GenBank/DDBJ databases">
        <title>Genome Sequence of Brevibacterium casei S18.</title>
        <authorList>
            <person name="Sharma R."/>
            <person name="Singh A."/>
            <person name="Jangir P.K."/>
        </authorList>
    </citation>
    <scope>NUCLEOTIDE SEQUENCE [LARGE SCALE GENOMIC DNA]</scope>
    <source>
        <strain evidence="1 2">S18</strain>
    </source>
</reference>
<dbReference type="Gene3D" id="3.20.20.80">
    <property type="entry name" value="Glycosidases"/>
    <property type="match status" value="1"/>
</dbReference>
<dbReference type="PATRIC" id="fig|1229781.4.peg.2136"/>
<dbReference type="OrthoDB" id="4793764at2"/>
<dbReference type="SUPFAM" id="SSF51445">
    <property type="entry name" value="(Trans)glycosidases"/>
    <property type="match status" value="1"/>
</dbReference>